<name>A0ABX1TLW3_9GAMM</name>
<proteinExistence type="predicted"/>
<dbReference type="RefSeq" id="WP_169249667.1">
    <property type="nucleotide sequence ID" value="NZ_SPMZ01000048.1"/>
</dbReference>
<dbReference type="Pfam" id="PF00226">
    <property type="entry name" value="DnaJ"/>
    <property type="match status" value="1"/>
</dbReference>
<evidence type="ECO:0000259" key="2">
    <source>
        <dbReference type="PROSITE" id="PS50076"/>
    </source>
</evidence>
<dbReference type="SMART" id="SM00271">
    <property type="entry name" value="DnaJ"/>
    <property type="match status" value="1"/>
</dbReference>
<evidence type="ECO:0000256" key="1">
    <source>
        <dbReference type="ARBA" id="ARBA00023186"/>
    </source>
</evidence>
<dbReference type="PROSITE" id="PS50076">
    <property type="entry name" value="DNAJ_2"/>
    <property type="match status" value="1"/>
</dbReference>
<keyword evidence="1" id="KW-0143">Chaperone</keyword>
<gene>
    <name evidence="3" type="ORF">E4P82_15030</name>
</gene>
<dbReference type="InterPro" id="IPR021059">
    <property type="entry name" value="DnaJ-related_N"/>
</dbReference>
<dbReference type="Gene3D" id="1.10.287.110">
    <property type="entry name" value="DnaJ domain"/>
    <property type="match status" value="1"/>
</dbReference>
<dbReference type="InterPro" id="IPR001623">
    <property type="entry name" value="DnaJ_domain"/>
</dbReference>
<comment type="caution">
    <text evidence="3">The sequence shown here is derived from an EMBL/GenBank/DDBJ whole genome shotgun (WGS) entry which is preliminary data.</text>
</comment>
<feature type="domain" description="J" evidence="2">
    <location>
        <begin position="147"/>
        <end position="203"/>
    </location>
</feature>
<dbReference type="EMBL" id="SPMZ01000048">
    <property type="protein sequence ID" value="NMQ20396.1"/>
    <property type="molecule type" value="Genomic_DNA"/>
</dbReference>
<dbReference type="InterPro" id="IPR036869">
    <property type="entry name" value="J_dom_sf"/>
</dbReference>
<dbReference type="Pfam" id="PF12339">
    <property type="entry name" value="DNAJ_related"/>
    <property type="match status" value="1"/>
</dbReference>
<accession>A0ABX1TLW3</accession>
<organism evidence="3 4">
    <name type="scientific">Candidatus Competibacter phosphatis</name>
    <dbReference type="NCBI Taxonomy" id="221280"/>
    <lineage>
        <taxon>Bacteria</taxon>
        <taxon>Pseudomonadati</taxon>
        <taxon>Pseudomonadota</taxon>
        <taxon>Gammaproteobacteria</taxon>
        <taxon>Candidatus Competibacteraceae</taxon>
        <taxon>Candidatus Competibacter</taxon>
    </lineage>
</organism>
<evidence type="ECO:0000313" key="3">
    <source>
        <dbReference type="EMBL" id="NMQ20396.1"/>
    </source>
</evidence>
<dbReference type="Proteomes" id="UP000760480">
    <property type="component" value="Unassembled WGS sequence"/>
</dbReference>
<dbReference type="CDD" id="cd06257">
    <property type="entry name" value="DnaJ"/>
    <property type="match status" value="1"/>
</dbReference>
<keyword evidence="4" id="KW-1185">Reference proteome</keyword>
<sequence>MNEALPSPSALAALEARLLDLLAAHPAGLSEHELLKKLRVSDPLFAGFSAREPLKLFRGHYLLFHALYRLRDRLAGERHGRLRVDPLGIVLEFEALPCGGTALAPSEPDFAPCYADLARLATMTITEVVELLRYFHAARRRDERRRAALAVLDLRDPIDAAAIKRRYRRLAMRHHPDRGGDGQRLGEINAALAVLEEKLDRCV</sequence>
<reference evidence="3 4" key="1">
    <citation type="submission" date="2019-03" db="EMBL/GenBank/DDBJ databases">
        <title>Metabolic reconstructions from genomes of highly enriched 'Candidatus Accumulibacter' and 'Candidatus Competibacter' bioreactor populations.</title>
        <authorList>
            <person name="Annavajhala M.K."/>
            <person name="Welles L."/>
            <person name="Abbas B."/>
            <person name="Sorokin D."/>
            <person name="Park H."/>
            <person name="Van Loosdrecht M."/>
            <person name="Chandran K."/>
        </authorList>
    </citation>
    <scope>NUCLEOTIDE SEQUENCE [LARGE SCALE GENOMIC DNA]</scope>
    <source>
        <strain evidence="3 4">SBR_G</strain>
    </source>
</reference>
<dbReference type="SUPFAM" id="SSF46565">
    <property type="entry name" value="Chaperone J-domain"/>
    <property type="match status" value="1"/>
</dbReference>
<protein>
    <submittedName>
        <fullName evidence="3">Molecular chaperone DnaJ</fullName>
    </submittedName>
</protein>
<evidence type="ECO:0000313" key="4">
    <source>
        <dbReference type="Proteomes" id="UP000760480"/>
    </source>
</evidence>